<reference evidence="13" key="1">
    <citation type="submission" date="2016-10" db="EMBL/GenBank/DDBJ databases">
        <authorList>
            <person name="Varghese N."/>
            <person name="Submissions S."/>
        </authorList>
    </citation>
    <scope>NUCLEOTIDE SEQUENCE [LARGE SCALE GENOMIC DNA]</scope>
    <source>
        <strain evidence="13">CGMCC 1.7061</strain>
    </source>
</reference>
<dbReference type="InterPro" id="IPR036527">
    <property type="entry name" value="SCP2_sterol-bd_dom_sf"/>
</dbReference>
<name>A0A1I4M5W0_9GAMM</name>
<dbReference type="InterPro" id="IPR052195">
    <property type="entry name" value="Bact_Alkyl/Aryl-Sulfatase"/>
</dbReference>
<dbReference type="SUPFAM" id="SSF56281">
    <property type="entry name" value="Metallo-hydrolase/oxidoreductase"/>
    <property type="match status" value="1"/>
</dbReference>
<dbReference type="InterPro" id="IPR044097">
    <property type="entry name" value="Bds1/SdsA1_MBL-fold"/>
</dbReference>
<evidence type="ECO:0000256" key="2">
    <source>
        <dbReference type="ARBA" id="ARBA00022723"/>
    </source>
</evidence>
<dbReference type="PANTHER" id="PTHR43223">
    <property type="entry name" value="ALKYL/ARYL-SULFATASE"/>
    <property type="match status" value="1"/>
</dbReference>
<feature type="domain" description="Metallo-beta-lactamase" evidence="11">
    <location>
        <begin position="152"/>
        <end position="374"/>
    </location>
</feature>
<dbReference type="Gene3D" id="3.30.1050.10">
    <property type="entry name" value="SCP2 sterol-binding domain"/>
    <property type="match status" value="1"/>
</dbReference>
<dbReference type="InterPro" id="IPR001279">
    <property type="entry name" value="Metallo-B-lactamas"/>
</dbReference>
<proteinExistence type="inferred from homology"/>
<evidence type="ECO:0000256" key="10">
    <source>
        <dbReference type="SAM" id="SignalP"/>
    </source>
</evidence>
<dbReference type="Gene3D" id="3.60.15.30">
    <property type="entry name" value="Metallo-beta-lactamase domain"/>
    <property type="match status" value="1"/>
</dbReference>
<evidence type="ECO:0000313" key="13">
    <source>
        <dbReference type="Proteomes" id="UP000198519"/>
    </source>
</evidence>
<dbReference type="AlphaFoldDB" id="A0A1I4M5W0"/>
<dbReference type="Pfam" id="PF14864">
    <property type="entry name" value="Alkyl_sulf_C"/>
    <property type="match status" value="1"/>
</dbReference>
<feature type="region of interest" description="Disordered" evidence="9">
    <location>
        <begin position="31"/>
        <end position="55"/>
    </location>
</feature>
<dbReference type="Pfam" id="PF14863">
    <property type="entry name" value="Alkyl_sulf_dimr"/>
    <property type="match status" value="1"/>
</dbReference>
<keyword evidence="10" id="KW-0732">Signal</keyword>
<dbReference type="PANTHER" id="PTHR43223:SF1">
    <property type="entry name" value="ALKYL_ARYL-SULFATASE BDS1"/>
    <property type="match status" value="1"/>
</dbReference>
<evidence type="ECO:0000313" key="12">
    <source>
        <dbReference type="EMBL" id="SFL98621.1"/>
    </source>
</evidence>
<comment type="similarity">
    <text evidence="5">Belongs to the metallo-beta-lactamase superfamily. Type III sulfatase family.</text>
</comment>
<evidence type="ECO:0000256" key="8">
    <source>
        <dbReference type="ARBA" id="ARBA00075789"/>
    </source>
</evidence>
<dbReference type="InterPro" id="IPR036866">
    <property type="entry name" value="RibonucZ/Hydroxyglut_hydro"/>
</dbReference>
<dbReference type="EC" id="3.1.6.21" evidence="6"/>
<dbReference type="FunFam" id="1.25.40.880:FF:000001">
    <property type="entry name" value="SDS hydrolase SdsA1"/>
    <property type="match status" value="1"/>
</dbReference>
<keyword evidence="3" id="KW-0378">Hydrolase</keyword>
<protein>
    <recommendedName>
        <fullName evidence="7">Linear primary-alkylsulfatase</fullName>
        <ecNumber evidence="6">3.1.6.21</ecNumber>
    </recommendedName>
    <alternativeName>
        <fullName evidence="8">Type III linear primary-alkylsulfatase</fullName>
    </alternativeName>
</protein>
<dbReference type="CDD" id="cd07710">
    <property type="entry name" value="arylsulfatase_Sdsa1-like_MBL-fold"/>
    <property type="match status" value="1"/>
</dbReference>
<dbReference type="Gene3D" id="1.25.40.880">
    <property type="entry name" value="Alkyl sulfatase, dimerisation domain"/>
    <property type="match status" value="1"/>
</dbReference>
<evidence type="ECO:0000256" key="5">
    <source>
        <dbReference type="ARBA" id="ARBA00033751"/>
    </source>
</evidence>
<evidence type="ECO:0000259" key="11">
    <source>
        <dbReference type="SMART" id="SM00849"/>
    </source>
</evidence>
<gene>
    <name evidence="12" type="ORF">SAMN04487963_0871</name>
</gene>
<organism evidence="12 13">
    <name type="scientific">Marinobacter zhejiangensis</name>
    <dbReference type="NCBI Taxonomy" id="488535"/>
    <lineage>
        <taxon>Bacteria</taxon>
        <taxon>Pseudomonadati</taxon>
        <taxon>Pseudomonadota</taxon>
        <taxon>Gammaproteobacteria</taxon>
        <taxon>Pseudomonadales</taxon>
        <taxon>Marinobacteraceae</taxon>
        <taxon>Marinobacter</taxon>
    </lineage>
</organism>
<evidence type="ECO:0000256" key="4">
    <source>
        <dbReference type="ARBA" id="ARBA00022833"/>
    </source>
</evidence>
<keyword evidence="4" id="KW-0862">Zinc</keyword>
<feature type="compositionally biased region" description="Low complexity" evidence="9">
    <location>
        <begin position="34"/>
        <end position="50"/>
    </location>
</feature>
<dbReference type="InterPro" id="IPR029228">
    <property type="entry name" value="Alkyl_sulf_dimr"/>
</dbReference>
<accession>A0A1I4M5W0</accession>
<dbReference type="GO" id="GO:0018909">
    <property type="term" value="P:dodecyl sulfate metabolic process"/>
    <property type="evidence" value="ECO:0007669"/>
    <property type="project" value="InterPro"/>
</dbReference>
<evidence type="ECO:0000256" key="1">
    <source>
        <dbReference type="ARBA" id="ARBA00001947"/>
    </source>
</evidence>
<dbReference type="GO" id="GO:0018741">
    <property type="term" value="F:linear primary-alkylsulfatase activity"/>
    <property type="evidence" value="ECO:0007669"/>
    <property type="project" value="UniProtKB-EC"/>
</dbReference>
<dbReference type="SMART" id="SM00849">
    <property type="entry name" value="Lactamase_B"/>
    <property type="match status" value="1"/>
</dbReference>
<evidence type="ECO:0000256" key="3">
    <source>
        <dbReference type="ARBA" id="ARBA00022801"/>
    </source>
</evidence>
<dbReference type="GO" id="GO:0046983">
    <property type="term" value="F:protein dimerization activity"/>
    <property type="evidence" value="ECO:0007669"/>
    <property type="project" value="InterPro"/>
</dbReference>
<dbReference type="InterPro" id="IPR038536">
    <property type="entry name" value="Alkyl/aryl-sulf_dimr_sf"/>
</dbReference>
<dbReference type="EMBL" id="FOUE01000001">
    <property type="protein sequence ID" value="SFL98621.1"/>
    <property type="molecule type" value="Genomic_DNA"/>
</dbReference>
<dbReference type="SUPFAM" id="SSF55718">
    <property type="entry name" value="SCP-like"/>
    <property type="match status" value="1"/>
</dbReference>
<dbReference type="PROSITE" id="PS51257">
    <property type="entry name" value="PROKAR_LIPOPROTEIN"/>
    <property type="match status" value="1"/>
</dbReference>
<evidence type="ECO:0000256" key="6">
    <source>
        <dbReference type="ARBA" id="ARBA00066568"/>
    </source>
</evidence>
<evidence type="ECO:0000256" key="9">
    <source>
        <dbReference type="SAM" id="MobiDB-lite"/>
    </source>
</evidence>
<sequence length="683" mass="75645">MRLTHPRGRLAAAIMSCLLVSTSACTSESDSAEQATATTQTQTPQTALTAEPKPASEVTRAANAALLNTLPFDDTRDFEDTDRGFIAPLPNNGVIQAEDGRTVWDLSAYQFVQGQDAPDTVNPSLWRQAQLLTKGGLFEVTPEIYQVQGADLSTITFIEGEAGITVIDPCISRETARAALDLYWEHRGERPVVAVIHTHSHIDHFGGVRGVVDEADVQSGKVRIIAPEHFVEEAVSENVYAGNHMSRRASYMYGNLLEKGPQGSMGTGLGLGTSTGEPTLITPTDFITETGQTLDIDGLTFEFLLAPGTEAPAEMHFYIPELKALTAAENATHTLHNLYTLRGAKVRNAAAWSGYLHETIERWGDDVEVLYAPHHWPTWGNDRVLELLKKQRDMYKYLNDQTLRLANQGYNMVEAAEMIELPDELANFWPNRGYYGSVNHDVKAVWNFYLGWFDGNPSRLHPLPPVDAGIKLVEYMGGADRVIEMAQKDFDEGNYRWVAQVMDQVVMAEPDNQSARYLLADALEQMGYQAESGPWRNFYLSGAQELRNGIQELPVPNTAAPDIVQSMTMDMFLDFMAIKLNGPKAAGKVIRMNITLPDIDEDYGVAIENGVLNYYSETFGDADVSFTVDRAKFNEVILGTSKLTDLVESGDAELEGDSGKFDEFLSLLDSFEFWWPLVTPKTS</sequence>
<dbReference type="Pfam" id="PF00753">
    <property type="entry name" value="Lactamase_B"/>
    <property type="match status" value="1"/>
</dbReference>
<dbReference type="GO" id="GO:0046872">
    <property type="term" value="F:metal ion binding"/>
    <property type="evidence" value="ECO:0007669"/>
    <property type="project" value="UniProtKB-KW"/>
</dbReference>
<dbReference type="InterPro" id="IPR029229">
    <property type="entry name" value="Alkyl_sulf_C"/>
</dbReference>
<dbReference type="RefSeq" id="WP_245749864.1">
    <property type="nucleotide sequence ID" value="NZ_FOUE01000001.1"/>
</dbReference>
<comment type="cofactor">
    <cofactor evidence="1">
        <name>Zn(2+)</name>
        <dbReference type="ChEBI" id="CHEBI:29105"/>
    </cofactor>
</comment>
<keyword evidence="2" id="KW-0479">Metal-binding</keyword>
<dbReference type="Proteomes" id="UP000198519">
    <property type="component" value="Unassembled WGS sequence"/>
</dbReference>
<dbReference type="FunFam" id="3.60.15.30:FF:000001">
    <property type="entry name" value="Alkyl/aryl-sulfatase BDS1"/>
    <property type="match status" value="1"/>
</dbReference>
<feature type="chain" id="PRO_5011745026" description="Linear primary-alkylsulfatase" evidence="10">
    <location>
        <begin position="27"/>
        <end position="683"/>
    </location>
</feature>
<keyword evidence="13" id="KW-1185">Reference proteome</keyword>
<evidence type="ECO:0000256" key="7">
    <source>
        <dbReference type="ARBA" id="ARBA00068034"/>
    </source>
</evidence>
<feature type="signal peptide" evidence="10">
    <location>
        <begin position="1"/>
        <end position="26"/>
    </location>
</feature>